<dbReference type="Proteomes" id="UP001145021">
    <property type="component" value="Unassembled WGS sequence"/>
</dbReference>
<organism evidence="1 2">
    <name type="scientific">Coemansia asiatica</name>
    <dbReference type="NCBI Taxonomy" id="1052880"/>
    <lineage>
        <taxon>Eukaryota</taxon>
        <taxon>Fungi</taxon>
        <taxon>Fungi incertae sedis</taxon>
        <taxon>Zoopagomycota</taxon>
        <taxon>Kickxellomycotina</taxon>
        <taxon>Kickxellomycetes</taxon>
        <taxon>Kickxellales</taxon>
        <taxon>Kickxellaceae</taxon>
        <taxon>Coemansia</taxon>
    </lineage>
</organism>
<comment type="caution">
    <text evidence="1">The sequence shown here is derived from an EMBL/GenBank/DDBJ whole genome shotgun (WGS) entry which is preliminary data.</text>
</comment>
<evidence type="ECO:0000313" key="1">
    <source>
        <dbReference type="EMBL" id="KAJ1647034.1"/>
    </source>
</evidence>
<sequence length="162" mass="18314">MGFFASPETSDGESMLSSGSTLTNTTVIKKNEYKIIDNKERFQKFNNKYTNGIFIFHRLEESQLEDFVKKVKLCSIEKRRIGVIDVRDRWCQNIAPASCKDHPYVQWYSNGKKVLTPVEVKFQYAKLIGSTLATRSSTMSPAADLAANTLFVTPSPFVAQCI</sequence>
<accession>A0A9W7XPQ1</accession>
<evidence type="ECO:0000313" key="2">
    <source>
        <dbReference type="Proteomes" id="UP001145021"/>
    </source>
</evidence>
<dbReference type="AlphaFoldDB" id="A0A9W7XPQ1"/>
<protein>
    <submittedName>
        <fullName evidence="1">Uncharacterized protein</fullName>
    </submittedName>
</protein>
<keyword evidence="2" id="KW-1185">Reference proteome</keyword>
<gene>
    <name evidence="1" type="ORF">LPJ64_001562</name>
</gene>
<name>A0A9W7XPQ1_9FUNG</name>
<reference evidence="1" key="1">
    <citation type="submission" date="2022-07" db="EMBL/GenBank/DDBJ databases">
        <title>Phylogenomic reconstructions and comparative analyses of Kickxellomycotina fungi.</title>
        <authorList>
            <person name="Reynolds N.K."/>
            <person name="Stajich J.E."/>
            <person name="Barry K."/>
            <person name="Grigoriev I.V."/>
            <person name="Crous P."/>
            <person name="Smith M.E."/>
        </authorList>
    </citation>
    <scope>NUCLEOTIDE SEQUENCE</scope>
    <source>
        <strain evidence="1">NBRC 105413</strain>
    </source>
</reference>
<dbReference type="EMBL" id="JANBOH010000041">
    <property type="protein sequence ID" value="KAJ1647034.1"/>
    <property type="molecule type" value="Genomic_DNA"/>
</dbReference>
<proteinExistence type="predicted"/>